<evidence type="ECO:0000256" key="1">
    <source>
        <dbReference type="SAM" id="MobiDB-lite"/>
    </source>
</evidence>
<dbReference type="Pfam" id="PF08907">
    <property type="entry name" value="DUF1853"/>
    <property type="match status" value="1"/>
</dbReference>
<protein>
    <submittedName>
        <fullName evidence="2">Uncharacterized protein</fullName>
    </submittedName>
</protein>
<sequence>MASEPLITQAPNSSDATQYAPEPSGLSEAQLTAMCAWVEQQSASNRIGIMFEHCFEAYLNTQQCTLKPGFEDKRFQPIHSRVQVNLGRQKRTCGEFDFLFYDQQYQRWRHSEIAVKYYLGLGEDLQEMSAWVGPNKLDRLDLKYRKLFDQQLSLSAHANAINTLSRYDIDPTTVTRHFYVKGMLFLPWRQTSARLPLCVNPNCERGYWFEFDELENVQRQTGVAQWLLLERSEWMCLNDDLNGRQKNDYRAKAVTTEKLTPLVEQLLTKYQRPVQLIAQHIDKNKPLTRYIVTPLGWSETTAPPLTQ</sequence>
<keyword evidence="3" id="KW-1185">Reference proteome</keyword>
<comment type="caution">
    <text evidence="2">The sequence shown here is derived from an EMBL/GenBank/DDBJ whole genome shotgun (WGS) entry which is preliminary data.</text>
</comment>
<dbReference type="EMBL" id="BAABLX010000001">
    <property type="protein sequence ID" value="GAA4930037.1"/>
    <property type="molecule type" value="Genomic_DNA"/>
</dbReference>
<reference evidence="3" key="1">
    <citation type="journal article" date="2019" name="Int. J. Syst. Evol. Microbiol.">
        <title>The Global Catalogue of Microorganisms (GCM) 10K type strain sequencing project: providing services to taxonomists for standard genome sequencing and annotation.</title>
        <authorList>
            <consortium name="The Broad Institute Genomics Platform"/>
            <consortium name="The Broad Institute Genome Sequencing Center for Infectious Disease"/>
            <person name="Wu L."/>
            <person name="Ma J."/>
        </authorList>
    </citation>
    <scope>NUCLEOTIDE SEQUENCE [LARGE SCALE GENOMIC DNA]</scope>
    <source>
        <strain evidence="3">JCM 19134</strain>
    </source>
</reference>
<organism evidence="2 3">
    <name type="scientific">Halioxenophilus aromaticivorans</name>
    <dbReference type="NCBI Taxonomy" id="1306992"/>
    <lineage>
        <taxon>Bacteria</taxon>
        <taxon>Pseudomonadati</taxon>
        <taxon>Pseudomonadota</taxon>
        <taxon>Gammaproteobacteria</taxon>
        <taxon>Alteromonadales</taxon>
        <taxon>Alteromonadaceae</taxon>
        <taxon>Halioxenophilus</taxon>
    </lineage>
</organism>
<evidence type="ECO:0000313" key="3">
    <source>
        <dbReference type="Proteomes" id="UP001409585"/>
    </source>
</evidence>
<dbReference type="Proteomes" id="UP001409585">
    <property type="component" value="Unassembled WGS sequence"/>
</dbReference>
<feature type="region of interest" description="Disordered" evidence="1">
    <location>
        <begin position="1"/>
        <end position="23"/>
    </location>
</feature>
<gene>
    <name evidence="2" type="ORF">GCM10025791_02250</name>
</gene>
<proteinExistence type="predicted"/>
<evidence type="ECO:0000313" key="2">
    <source>
        <dbReference type="EMBL" id="GAA4930037.1"/>
    </source>
</evidence>
<accession>A0AAV3TWW8</accession>
<name>A0AAV3TWW8_9ALTE</name>
<dbReference type="InterPro" id="IPR015003">
    <property type="entry name" value="DUF1853"/>
</dbReference>
<dbReference type="AlphaFoldDB" id="A0AAV3TWW8"/>